<evidence type="ECO:0000313" key="1">
    <source>
        <dbReference type="EMBL" id="RZS87586.1"/>
    </source>
</evidence>
<dbReference type="EMBL" id="SGXD01000003">
    <property type="protein sequence ID" value="RZS87586.1"/>
    <property type="molecule type" value="Genomic_DNA"/>
</dbReference>
<sequence length="206" mass="21691">MRELTVPQDILAAVHGEPMLAWAAQGGLRGARVWVHGDAVAAAAPQISRRDRIVARGSLEHVAHLVCEVLRERGPSYRLFGPVEQVEAVAALLDMPVLGRFSWFDTRTPPPPQPGEDAVVPVGDEEVSALLAEAAPGSWAAPGVPGVQRWLGIRDAGVAVSVACEAWSAPTVGFVAGVGTAVDHRGRGLARAVCAVLVRELVEQRG</sequence>
<dbReference type="AlphaFoldDB" id="A0A4Q7NRB9"/>
<name>A0A4Q7NRB9_9ACTN</name>
<reference evidence="1 2" key="1">
    <citation type="submission" date="2019-02" db="EMBL/GenBank/DDBJ databases">
        <title>Genomic Encyclopedia of Type Strains, Phase IV (KMG-IV): sequencing the most valuable type-strain genomes for metagenomic binning, comparative biology and taxonomic classification.</title>
        <authorList>
            <person name="Goeker M."/>
        </authorList>
    </citation>
    <scope>NUCLEOTIDE SEQUENCE [LARGE SCALE GENOMIC DNA]</scope>
    <source>
        <strain evidence="1 2">DSM 45622</strain>
    </source>
</reference>
<dbReference type="RefSeq" id="WP_130493687.1">
    <property type="nucleotide sequence ID" value="NZ_SGXD01000003.1"/>
</dbReference>
<dbReference type="Proteomes" id="UP000293638">
    <property type="component" value="Unassembled WGS sequence"/>
</dbReference>
<proteinExistence type="predicted"/>
<accession>A0A4Q7NRB9</accession>
<evidence type="ECO:0008006" key="3">
    <source>
        <dbReference type="Google" id="ProtNLM"/>
    </source>
</evidence>
<dbReference type="SUPFAM" id="SSF55729">
    <property type="entry name" value="Acyl-CoA N-acyltransferases (Nat)"/>
    <property type="match status" value="1"/>
</dbReference>
<gene>
    <name evidence="1" type="ORF">EV189_3018</name>
</gene>
<dbReference type="OrthoDB" id="3700890at2"/>
<organism evidence="1 2">
    <name type="scientific">Motilibacter rhizosphaerae</name>
    <dbReference type="NCBI Taxonomy" id="598652"/>
    <lineage>
        <taxon>Bacteria</taxon>
        <taxon>Bacillati</taxon>
        <taxon>Actinomycetota</taxon>
        <taxon>Actinomycetes</taxon>
        <taxon>Motilibacterales</taxon>
        <taxon>Motilibacteraceae</taxon>
        <taxon>Motilibacter</taxon>
    </lineage>
</organism>
<protein>
    <recommendedName>
        <fullName evidence="3">N-acetyltransferase domain-containing protein</fullName>
    </recommendedName>
</protein>
<dbReference type="Gene3D" id="3.40.630.30">
    <property type="match status" value="1"/>
</dbReference>
<evidence type="ECO:0000313" key="2">
    <source>
        <dbReference type="Proteomes" id="UP000293638"/>
    </source>
</evidence>
<keyword evidence="2" id="KW-1185">Reference proteome</keyword>
<dbReference type="InterPro" id="IPR016181">
    <property type="entry name" value="Acyl_CoA_acyltransferase"/>
</dbReference>
<comment type="caution">
    <text evidence="1">The sequence shown here is derived from an EMBL/GenBank/DDBJ whole genome shotgun (WGS) entry which is preliminary data.</text>
</comment>